<feature type="domain" description="EamA" evidence="7">
    <location>
        <begin position="23"/>
        <end position="161"/>
    </location>
</feature>
<dbReference type="SUPFAM" id="SSF103481">
    <property type="entry name" value="Multidrug resistance efflux transporter EmrE"/>
    <property type="match status" value="2"/>
</dbReference>
<feature type="transmembrane region" description="Helical" evidence="6">
    <location>
        <begin position="294"/>
        <end position="312"/>
    </location>
</feature>
<evidence type="ECO:0000256" key="5">
    <source>
        <dbReference type="ARBA" id="ARBA00023136"/>
    </source>
</evidence>
<evidence type="ECO:0000313" key="8">
    <source>
        <dbReference type="EMBL" id="GGA64967.1"/>
    </source>
</evidence>
<evidence type="ECO:0000256" key="3">
    <source>
        <dbReference type="ARBA" id="ARBA00022692"/>
    </source>
</evidence>
<feature type="transmembrane region" description="Helical" evidence="6">
    <location>
        <begin position="122"/>
        <end position="140"/>
    </location>
</feature>
<dbReference type="InterPro" id="IPR000620">
    <property type="entry name" value="EamA_dom"/>
</dbReference>
<dbReference type="OrthoDB" id="9813617at2"/>
<name>A0A8J2U1Z4_9GAMM</name>
<protein>
    <submittedName>
        <fullName evidence="8">Permease</fullName>
    </submittedName>
</protein>
<keyword evidence="4 6" id="KW-1133">Transmembrane helix</keyword>
<dbReference type="AlphaFoldDB" id="A0A8J2U1Z4"/>
<proteinExistence type="predicted"/>
<feature type="transmembrane region" description="Helical" evidence="6">
    <location>
        <begin position="238"/>
        <end position="257"/>
    </location>
</feature>
<sequence>MTTETCTDKPPPSLARPNRSALLGSLLCVASAALFSSKAISIKLAFQYGVDATTLLALRMAFTLPFSLVILGLQWSRRTNTTHHLWSKQGLAVIGIGILGYFIASLLDFIGLSYISAQLERVVLFSYPLLVVLLGCSLFGMTFHRPLLWTIPCCWLGIAVSMWSELSINSEGTVTGVLLVLGSAVCFAFYTLCSKRMIQWFGAGIFSSVVMSSASAAALLYYGVTADLSALFAQPVEVYWHAVYMAIMATVIPGYLFSEAIRRIGADQASVTSSIGPVSTAVMAYLILNEPFGWGQAIGLLMVTGSVLWLTLHQRAST</sequence>
<feature type="transmembrane region" description="Helical" evidence="6">
    <location>
        <begin position="269"/>
        <end position="288"/>
    </location>
</feature>
<reference evidence="9" key="1">
    <citation type="journal article" date="2019" name="Int. J. Syst. Evol. Microbiol.">
        <title>The Global Catalogue of Microorganisms (GCM) 10K type strain sequencing project: providing services to taxonomists for standard genome sequencing and annotation.</title>
        <authorList>
            <consortium name="The Broad Institute Genomics Platform"/>
            <consortium name="The Broad Institute Genome Sequencing Center for Infectious Disease"/>
            <person name="Wu L."/>
            <person name="Ma J."/>
        </authorList>
    </citation>
    <scope>NUCLEOTIDE SEQUENCE [LARGE SCALE GENOMIC DNA]</scope>
    <source>
        <strain evidence="9">CGMCC 1.10130</strain>
    </source>
</reference>
<dbReference type="InterPro" id="IPR037185">
    <property type="entry name" value="EmrE-like"/>
</dbReference>
<evidence type="ECO:0000256" key="1">
    <source>
        <dbReference type="ARBA" id="ARBA00004651"/>
    </source>
</evidence>
<keyword evidence="2" id="KW-1003">Cell membrane</keyword>
<dbReference type="Proteomes" id="UP000619743">
    <property type="component" value="Unassembled WGS sequence"/>
</dbReference>
<dbReference type="Gene3D" id="1.10.3730.20">
    <property type="match status" value="1"/>
</dbReference>
<comment type="caution">
    <text evidence="8">The sequence shown here is derived from an EMBL/GenBank/DDBJ whole genome shotgun (WGS) entry which is preliminary data.</text>
</comment>
<keyword evidence="9" id="KW-1185">Reference proteome</keyword>
<evidence type="ECO:0000256" key="4">
    <source>
        <dbReference type="ARBA" id="ARBA00022989"/>
    </source>
</evidence>
<feature type="transmembrane region" description="Helical" evidence="6">
    <location>
        <begin position="21"/>
        <end position="40"/>
    </location>
</feature>
<evidence type="ECO:0000256" key="6">
    <source>
        <dbReference type="SAM" id="Phobius"/>
    </source>
</evidence>
<feature type="transmembrane region" description="Helical" evidence="6">
    <location>
        <begin position="52"/>
        <end position="71"/>
    </location>
</feature>
<accession>A0A8J2U1Z4</accession>
<feature type="domain" description="EamA" evidence="7">
    <location>
        <begin position="175"/>
        <end position="311"/>
    </location>
</feature>
<evidence type="ECO:0000256" key="2">
    <source>
        <dbReference type="ARBA" id="ARBA00022475"/>
    </source>
</evidence>
<dbReference type="GO" id="GO:0005886">
    <property type="term" value="C:plasma membrane"/>
    <property type="evidence" value="ECO:0007669"/>
    <property type="project" value="UniProtKB-SubCell"/>
</dbReference>
<feature type="transmembrane region" description="Helical" evidence="6">
    <location>
        <begin position="200"/>
        <end position="223"/>
    </location>
</feature>
<dbReference type="PANTHER" id="PTHR42920:SF5">
    <property type="entry name" value="EAMA DOMAIN-CONTAINING PROTEIN"/>
    <property type="match status" value="1"/>
</dbReference>
<gene>
    <name evidence="8" type="ORF">GCM10011369_02970</name>
</gene>
<dbReference type="EMBL" id="BMDX01000001">
    <property type="protein sequence ID" value="GGA64967.1"/>
    <property type="molecule type" value="Genomic_DNA"/>
</dbReference>
<comment type="subcellular location">
    <subcellularLocation>
        <location evidence="1">Cell membrane</location>
        <topology evidence="1">Multi-pass membrane protein</topology>
    </subcellularLocation>
</comment>
<keyword evidence="3 6" id="KW-0812">Transmembrane</keyword>
<evidence type="ECO:0000313" key="9">
    <source>
        <dbReference type="Proteomes" id="UP000619743"/>
    </source>
</evidence>
<dbReference type="PANTHER" id="PTHR42920">
    <property type="entry name" value="OS03G0707200 PROTEIN-RELATED"/>
    <property type="match status" value="1"/>
</dbReference>
<dbReference type="RefSeq" id="WP_087504295.1">
    <property type="nucleotide sequence ID" value="NZ_BMDX01000001.1"/>
</dbReference>
<feature type="transmembrane region" description="Helical" evidence="6">
    <location>
        <begin position="91"/>
        <end position="116"/>
    </location>
</feature>
<dbReference type="InterPro" id="IPR051258">
    <property type="entry name" value="Diverse_Substrate_Transporter"/>
</dbReference>
<keyword evidence="5 6" id="KW-0472">Membrane</keyword>
<feature type="transmembrane region" description="Helical" evidence="6">
    <location>
        <begin position="172"/>
        <end position="193"/>
    </location>
</feature>
<evidence type="ECO:0000259" key="7">
    <source>
        <dbReference type="Pfam" id="PF00892"/>
    </source>
</evidence>
<dbReference type="Pfam" id="PF00892">
    <property type="entry name" value="EamA"/>
    <property type="match status" value="2"/>
</dbReference>
<organism evidence="8 9">
    <name type="scientific">Neiella marina</name>
    <dbReference type="NCBI Taxonomy" id="508461"/>
    <lineage>
        <taxon>Bacteria</taxon>
        <taxon>Pseudomonadati</taxon>
        <taxon>Pseudomonadota</taxon>
        <taxon>Gammaproteobacteria</taxon>
        <taxon>Alteromonadales</taxon>
        <taxon>Echinimonadaceae</taxon>
        <taxon>Neiella</taxon>
    </lineage>
</organism>